<gene>
    <name evidence="2" type="ORF">NDI86_20035</name>
</gene>
<accession>A0ABU2FUG0</accession>
<reference evidence="2 3" key="1">
    <citation type="submission" date="2022-06" db="EMBL/GenBank/DDBJ databases">
        <title>Halomicroarcula sp. a new haloarchaeum isolate from saline soil.</title>
        <authorList>
            <person name="Strakova D."/>
            <person name="Galisteo C."/>
            <person name="Sanchez-Porro C."/>
            <person name="Ventosa A."/>
        </authorList>
    </citation>
    <scope>NUCLEOTIDE SEQUENCE [LARGE SCALE GENOMIC DNA]</scope>
    <source>
        <strain evidence="2 3">S3CR25-11</strain>
    </source>
</reference>
<dbReference type="InterPro" id="IPR011047">
    <property type="entry name" value="Quinoprotein_ADH-like_sf"/>
</dbReference>
<dbReference type="EMBL" id="JAMQOS010000008">
    <property type="protein sequence ID" value="MDS0284388.1"/>
    <property type="molecule type" value="Genomic_DNA"/>
</dbReference>
<proteinExistence type="predicted"/>
<dbReference type="Proteomes" id="UP001268864">
    <property type="component" value="Unassembled WGS sequence"/>
</dbReference>
<feature type="region of interest" description="Disordered" evidence="1">
    <location>
        <begin position="1"/>
        <end position="31"/>
    </location>
</feature>
<dbReference type="RefSeq" id="WP_310902076.1">
    <property type="nucleotide sequence ID" value="NZ_JAMQOS010000008.1"/>
</dbReference>
<keyword evidence="3" id="KW-1185">Reference proteome</keyword>
<protein>
    <recommendedName>
        <fullName evidence="4">Photosynthesis system II assembly factor Ycf48/Hcf136-like domain-containing protein</fullName>
    </recommendedName>
</protein>
<feature type="compositionally biased region" description="Low complexity" evidence="1">
    <location>
        <begin position="9"/>
        <end position="20"/>
    </location>
</feature>
<sequence>MADPGDTVSSSSNSATISGSLETKNNDEDSYEYSGRMEDISFTSGIGEELAIRKDGSPVAPEEIAETTWFSPEVPTSNTLYGISKSNRGPIAVGGGGKVLLRDRGTWTTIVSSGPSGGGNTQNVAASTTDLQNVWFGGSSGTLGVYNTADESLTDHTAPSNITNSWTAMEVMGDSASDLVILGSGSGQILIGRRKSGTMEWQDPSVPATGSAITGINFATGRVGFFCDTNGDVYRTTDAAASWSELESLSVGGTPNDITALSSQGVVVACGGGYMSKFDGYKWSNRRFGGSTHNAVLSNDHRTVIAGSGGAVRSKELGGWDIIHDAGATIHDGVLYSGQTEIGIMVGSSGGIYQQSLNNDLY</sequence>
<evidence type="ECO:0000313" key="3">
    <source>
        <dbReference type="Proteomes" id="UP001268864"/>
    </source>
</evidence>
<evidence type="ECO:0000313" key="2">
    <source>
        <dbReference type="EMBL" id="MDS0284388.1"/>
    </source>
</evidence>
<evidence type="ECO:0008006" key="4">
    <source>
        <dbReference type="Google" id="ProtNLM"/>
    </source>
</evidence>
<dbReference type="SUPFAM" id="SSF50998">
    <property type="entry name" value="Quinoprotein alcohol dehydrogenase-like"/>
    <property type="match status" value="1"/>
</dbReference>
<comment type="caution">
    <text evidence="2">The sequence shown here is derived from an EMBL/GenBank/DDBJ whole genome shotgun (WGS) entry which is preliminary data.</text>
</comment>
<organism evidence="2 3">
    <name type="scientific">Haloarcula onubensis</name>
    <dbReference type="NCBI Taxonomy" id="2950539"/>
    <lineage>
        <taxon>Archaea</taxon>
        <taxon>Methanobacteriati</taxon>
        <taxon>Methanobacteriota</taxon>
        <taxon>Stenosarchaea group</taxon>
        <taxon>Halobacteria</taxon>
        <taxon>Halobacteriales</taxon>
        <taxon>Haloarculaceae</taxon>
        <taxon>Haloarcula</taxon>
    </lineage>
</organism>
<name>A0ABU2FUG0_9EURY</name>
<evidence type="ECO:0000256" key="1">
    <source>
        <dbReference type="SAM" id="MobiDB-lite"/>
    </source>
</evidence>